<proteinExistence type="inferred from homology"/>
<comment type="similarity">
    <text evidence="1">Belongs to the AHA1 family.</text>
</comment>
<dbReference type="EMBL" id="DSUJ01000011">
    <property type="protein sequence ID" value="HFI92708.1"/>
    <property type="molecule type" value="Genomic_DNA"/>
</dbReference>
<organism evidence="3">
    <name type="scientific">Ignavibacterium album</name>
    <dbReference type="NCBI Taxonomy" id="591197"/>
    <lineage>
        <taxon>Bacteria</taxon>
        <taxon>Pseudomonadati</taxon>
        <taxon>Ignavibacteriota</taxon>
        <taxon>Ignavibacteria</taxon>
        <taxon>Ignavibacteriales</taxon>
        <taxon>Ignavibacteriaceae</taxon>
        <taxon>Ignavibacterium</taxon>
    </lineage>
</organism>
<accession>A0A7V2ZMU3</accession>
<dbReference type="Pfam" id="PF08327">
    <property type="entry name" value="AHSA1"/>
    <property type="match status" value="1"/>
</dbReference>
<dbReference type="AlphaFoldDB" id="A0A7V2ZMU3"/>
<feature type="domain" description="Activator of Hsp90 ATPase homologue 1/2-like C-terminal" evidence="2">
    <location>
        <begin position="13"/>
        <end position="136"/>
    </location>
</feature>
<dbReference type="InterPro" id="IPR023393">
    <property type="entry name" value="START-like_dom_sf"/>
</dbReference>
<evidence type="ECO:0000256" key="1">
    <source>
        <dbReference type="ARBA" id="ARBA00006817"/>
    </source>
</evidence>
<name>A0A7V2ZMU3_9BACT</name>
<evidence type="ECO:0000259" key="2">
    <source>
        <dbReference type="Pfam" id="PF08327"/>
    </source>
</evidence>
<dbReference type="Gene3D" id="3.30.530.20">
    <property type="match status" value="2"/>
</dbReference>
<dbReference type="SUPFAM" id="SSF55961">
    <property type="entry name" value="Bet v1-like"/>
    <property type="match status" value="2"/>
</dbReference>
<protein>
    <recommendedName>
        <fullName evidence="2">Activator of Hsp90 ATPase homologue 1/2-like C-terminal domain-containing protein</fullName>
    </recommendedName>
</protein>
<dbReference type="CDD" id="cd07814">
    <property type="entry name" value="SRPBCC_CalC_Aha1-like"/>
    <property type="match status" value="1"/>
</dbReference>
<comment type="caution">
    <text evidence="3">The sequence shown here is derived from an EMBL/GenBank/DDBJ whole genome shotgun (WGS) entry which is preliminary data.</text>
</comment>
<reference evidence="3" key="1">
    <citation type="journal article" date="2020" name="mSystems">
        <title>Genome- and Community-Level Interaction Insights into Carbon Utilization and Element Cycling Functions of Hydrothermarchaeota in Hydrothermal Sediment.</title>
        <authorList>
            <person name="Zhou Z."/>
            <person name="Liu Y."/>
            <person name="Xu W."/>
            <person name="Pan J."/>
            <person name="Luo Z.H."/>
            <person name="Li M."/>
        </authorList>
    </citation>
    <scope>NUCLEOTIDE SEQUENCE [LARGE SCALE GENOMIC DNA]</scope>
    <source>
        <strain evidence="3">SpSt-479</strain>
    </source>
</reference>
<sequence length="292" mass="33742">MESNKIKVEATIKASVKKVWEYFTKPEHIVNWNFASDDWYCPKAVNELKPDSKFSWRMESKDGSAGFDFEGIYNEVQEYKKIKYTLGDNREVEIIFNSEDSSTYISETFDAENFHTHELQKTGWQAILNNFKKYVELHNKLMTLEFSIEINATVDVVFNKMLGLENIMTYELWTSEFNPTSTYEGTWEKGSEIKFIGTESTGKKGGMVSRIAESIPNKLISIQHIGILDGDKIITDGPEVELWKGAFENYFFEDKNGSTLLTVNTETSEEYKDYFSQTWPKALLKLKSLCEV</sequence>
<gene>
    <name evidence="3" type="ORF">ENS31_14405</name>
</gene>
<evidence type="ECO:0000313" key="3">
    <source>
        <dbReference type="EMBL" id="HFI92708.1"/>
    </source>
</evidence>
<dbReference type="InterPro" id="IPR013538">
    <property type="entry name" value="ASHA1/2-like_C"/>
</dbReference>